<accession>A0A1H2RNY4</accession>
<evidence type="ECO:0008006" key="3">
    <source>
        <dbReference type="Google" id="ProtNLM"/>
    </source>
</evidence>
<sequence>MIIPFVFRETADRRRAFRDVRRDLPPRLMRDIGLDPWPGRPRAPFPSLW</sequence>
<dbReference type="STRING" id="356660.SAMN05444336_101417"/>
<dbReference type="AlphaFoldDB" id="A0A1H2RNY4"/>
<evidence type="ECO:0000313" key="1">
    <source>
        <dbReference type="EMBL" id="SDW21005.1"/>
    </source>
</evidence>
<reference evidence="1 2" key="1">
    <citation type="submission" date="2016-10" db="EMBL/GenBank/DDBJ databases">
        <authorList>
            <person name="de Groot N.N."/>
        </authorList>
    </citation>
    <scope>NUCLEOTIDE SEQUENCE [LARGE SCALE GENOMIC DNA]</scope>
    <source>
        <strain evidence="1 2">DSM 17890</strain>
    </source>
</reference>
<organism evidence="1 2">
    <name type="scientific">Albimonas donghaensis</name>
    <dbReference type="NCBI Taxonomy" id="356660"/>
    <lineage>
        <taxon>Bacteria</taxon>
        <taxon>Pseudomonadati</taxon>
        <taxon>Pseudomonadota</taxon>
        <taxon>Alphaproteobacteria</taxon>
        <taxon>Rhodobacterales</taxon>
        <taxon>Paracoccaceae</taxon>
        <taxon>Albimonas</taxon>
    </lineage>
</organism>
<protein>
    <recommendedName>
        <fullName evidence="3">DUF1127 domain-containing protein</fullName>
    </recommendedName>
</protein>
<proteinExistence type="predicted"/>
<dbReference type="EMBL" id="FNMZ01000001">
    <property type="protein sequence ID" value="SDW21005.1"/>
    <property type="molecule type" value="Genomic_DNA"/>
</dbReference>
<name>A0A1H2RNY4_9RHOB</name>
<gene>
    <name evidence="1" type="ORF">SAMN05444336_101417</name>
</gene>
<dbReference type="Proteomes" id="UP000199118">
    <property type="component" value="Unassembled WGS sequence"/>
</dbReference>
<keyword evidence="2" id="KW-1185">Reference proteome</keyword>
<evidence type="ECO:0000313" key="2">
    <source>
        <dbReference type="Proteomes" id="UP000199118"/>
    </source>
</evidence>